<dbReference type="Gene3D" id="2.60.260.20">
    <property type="entry name" value="Urease metallochaperone UreE, N-terminal domain"/>
    <property type="match status" value="2"/>
</dbReference>
<keyword evidence="3" id="KW-0863">Zinc-finger</keyword>
<dbReference type="FunFam" id="2.60.260.20:FF:000005">
    <property type="entry name" value="Chaperone protein dnaJ 1, mitochondrial"/>
    <property type="match status" value="1"/>
</dbReference>
<dbReference type="CDD" id="cd10747">
    <property type="entry name" value="DnaJ_C"/>
    <property type="match status" value="1"/>
</dbReference>
<evidence type="ECO:0000256" key="4">
    <source>
        <dbReference type="ARBA" id="ARBA00022833"/>
    </source>
</evidence>
<gene>
    <name evidence="7" type="ORF">METZ01_LOCUS280290</name>
</gene>
<dbReference type="GO" id="GO:0005737">
    <property type="term" value="C:cytoplasm"/>
    <property type="evidence" value="ECO:0007669"/>
    <property type="project" value="TreeGrafter"/>
</dbReference>
<feature type="domain" description="Chaperone DnaJ C-terminal" evidence="6">
    <location>
        <begin position="43"/>
        <end position="168"/>
    </location>
</feature>
<protein>
    <recommendedName>
        <fullName evidence="6">Chaperone DnaJ C-terminal domain-containing protein</fullName>
    </recommendedName>
</protein>
<name>A0A382KSX4_9ZZZZ</name>
<dbReference type="InterPro" id="IPR002939">
    <property type="entry name" value="DnaJ_C"/>
</dbReference>
<accession>A0A382KSX4</accession>
<reference evidence="7" key="1">
    <citation type="submission" date="2018-05" db="EMBL/GenBank/DDBJ databases">
        <authorList>
            <person name="Lanie J.A."/>
            <person name="Ng W.-L."/>
            <person name="Kazmierczak K.M."/>
            <person name="Andrzejewski T.M."/>
            <person name="Davidsen T.M."/>
            <person name="Wayne K.J."/>
            <person name="Tettelin H."/>
            <person name="Glass J.I."/>
            <person name="Rusch D."/>
            <person name="Podicherti R."/>
            <person name="Tsui H.-C.T."/>
            <person name="Winkler M.E."/>
        </authorList>
    </citation>
    <scope>NUCLEOTIDE SEQUENCE</scope>
</reference>
<dbReference type="GO" id="GO:0008270">
    <property type="term" value="F:zinc ion binding"/>
    <property type="evidence" value="ECO:0007669"/>
    <property type="project" value="UniProtKB-KW"/>
</dbReference>
<evidence type="ECO:0000259" key="6">
    <source>
        <dbReference type="Pfam" id="PF01556"/>
    </source>
</evidence>
<dbReference type="EMBL" id="UINC01082558">
    <property type="protein sequence ID" value="SVC27436.1"/>
    <property type="molecule type" value="Genomic_DNA"/>
</dbReference>
<evidence type="ECO:0000256" key="1">
    <source>
        <dbReference type="ARBA" id="ARBA00022723"/>
    </source>
</evidence>
<organism evidence="7">
    <name type="scientific">marine metagenome</name>
    <dbReference type="NCBI Taxonomy" id="408172"/>
    <lineage>
        <taxon>unclassified sequences</taxon>
        <taxon>metagenomes</taxon>
        <taxon>ecological metagenomes</taxon>
    </lineage>
</organism>
<feature type="non-terminal residue" evidence="7">
    <location>
        <position position="1"/>
    </location>
</feature>
<dbReference type="SUPFAM" id="SSF57938">
    <property type="entry name" value="DnaJ/Hsp40 cysteine-rich domain"/>
    <property type="match status" value="1"/>
</dbReference>
<keyword evidence="5" id="KW-0143">Chaperone</keyword>
<dbReference type="InterPro" id="IPR008971">
    <property type="entry name" value="HSP40/DnaJ_pept-bd"/>
</dbReference>
<evidence type="ECO:0000313" key="7">
    <source>
        <dbReference type="EMBL" id="SVC27436.1"/>
    </source>
</evidence>
<keyword evidence="4" id="KW-0862">Zinc</keyword>
<dbReference type="InterPro" id="IPR036410">
    <property type="entry name" value="HSP_DnaJ_Cys-rich_dom_sf"/>
</dbReference>
<dbReference type="AlphaFoldDB" id="A0A382KSX4"/>
<dbReference type="Pfam" id="PF01556">
    <property type="entry name" value="DnaJ_C"/>
    <property type="match status" value="1"/>
</dbReference>
<dbReference type="SUPFAM" id="SSF49493">
    <property type="entry name" value="HSP40/DnaJ peptide-binding domain"/>
    <property type="match status" value="2"/>
</dbReference>
<evidence type="ECO:0000256" key="2">
    <source>
        <dbReference type="ARBA" id="ARBA00022737"/>
    </source>
</evidence>
<keyword evidence="2" id="KW-0677">Repeat</keyword>
<sequence>CRGTGRVRWVRGHMVFSRACVHCGGSGRQEHRACLRCEGSGAVQGSESVRVRIPAGVDDGGRVRVPKCGHVGRRGGRPGDLYLTVEVEPHPLFTREGKDLYLVLPVAVHEAALGAKIEVPTLDGRGNIRIPPGTQSGQRFRLLGRGVPDFRDRGHAGDLVVEVQLVLPRVVDERSKALLREFAELNEGNVREDF</sequence>
<evidence type="ECO:0000256" key="3">
    <source>
        <dbReference type="ARBA" id="ARBA00022771"/>
    </source>
</evidence>
<dbReference type="PANTHER" id="PTHR43096">
    <property type="entry name" value="DNAJ HOMOLOG 1, MITOCHONDRIAL-RELATED"/>
    <property type="match status" value="1"/>
</dbReference>
<proteinExistence type="predicted"/>
<dbReference type="GO" id="GO:0051082">
    <property type="term" value="F:unfolded protein binding"/>
    <property type="evidence" value="ECO:0007669"/>
    <property type="project" value="InterPro"/>
</dbReference>
<dbReference type="GO" id="GO:0042026">
    <property type="term" value="P:protein refolding"/>
    <property type="evidence" value="ECO:0007669"/>
    <property type="project" value="TreeGrafter"/>
</dbReference>
<dbReference type="PANTHER" id="PTHR43096:SF52">
    <property type="entry name" value="DNAJ HOMOLOG 1, MITOCHONDRIAL-RELATED"/>
    <property type="match status" value="1"/>
</dbReference>
<evidence type="ECO:0000256" key="5">
    <source>
        <dbReference type="ARBA" id="ARBA00023186"/>
    </source>
</evidence>
<keyword evidence="1" id="KW-0479">Metal-binding</keyword>